<protein>
    <recommendedName>
        <fullName evidence="3">Toxin-antitoxin system, toxin component</fullName>
    </recommendedName>
</protein>
<dbReference type="EMBL" id="LCSD01000032">
    <property type="protein sequence ID" value="KKW46142.1"/>
    <property type="molecule type" value="Genomic_DNA"/>
</dbReference>
<evidence type="ECO:0008006" key="3">
    <source>
        <dbReference type="Google" id="ProtNLM"/>
    </source>
</evidence>
<name>A0A0G2AXA4_9BACT</name>
<organism evidence="1 2">
    <name type="scientific">Candidatus Kaiserbacteria bacterium GW2011_GWA2_58_9</name>
    <dbReference type="NCBI Taxonomy" id="1618672"/>
    <lineage>
        <taxon>Bacteria</taxon>
        <taxon>Candidatus Kaiseribacteriota</taxon>
    </lineage>
</organism>
<dbReference type="Proteomes" id="UP000034789">
    <property type="component" value="Unassembled WGS sequence"/>
</dbReference>
<accession>A0A0G2AXA4</accession>
<comment type="caution">
    <text evidence="1">The sequence shown here is derived from an EMBL/GenBank/DDBJ whole genome shotgun (WGS) entry which is preliminary data.</text>
</comment>
<sequence length="95" mass="11739">MRWPYRDKRIEWDEEKNETLLRKRGVSFNDVVLLIEEERVIDVIPHWDETRRPHQQAIIIMLNDYIHVVPFVVDEEKVFLKTIFASRKITQRYMR</sequence>
<dbReference type="AlphaFoldDB" id="A0A0G2AXA4"/>
<gene>
    <name evidence="1" type="ORF">UY98_C0032G0018</name>
</gene>
<dbReference type="Gene3D" id="3.10.450.530">
    <property type="entry name" value="Ribonuclease toxin, BrnT, of type II toxin-antitoxin system"/>
    <property type="match status" value="1"/>
</dbReference>
<reference evidence="1 2" key="1">
    <citation type="journal article" date="2015" name="Nature">
        <title>rRNA introns, odd ribosomes, and small enigmatic genomes across a large radiation of phyla.</title>
        <authorList>
            <person name="Brown C.T."/>
            <person name="Hug L.A."/>
            <person name="Thomas B.C."/>
            <person name="Sharon I."/>
            <person name="Castelle C.J."/>
            <person name="Singh A."/>
            <person name="Wilkins M.J."/>
            <person name="Williams K.H."/>
            <person name="Banfield J.F."/>
        </authorList>
    </citation>
    <scope>NUCLEOTIDE SEQUENCE [LARGE SCALE GENOMIC DNA]</scope>
</reference>
<proteinExistence type="predicted"/>
<evidence type="ECO:0000313" key="1">
    <source>
        <dbReference type="EMBL" id="KKW46142.1"/>
    </source>
</evidence>
<dbReference type="InterPro" id="IPR038573">
    <property type="entry name" value="BrnT_sf"/>
</dbReference>
<evidence type="ECO:0000313" key="2">
    <source>
        <dbReference type="Proteomes" id="UP000034789"/>
    </source>
</evidence>